<feature type="domain" description="SnoaL-like" evidence="9">
    <location>
        <begin position="254"/>
        <end position="328"/>
    </location>
</feature>
<dbReference type="InterPro" id="IPR052704">
    <property type="entry name" value="ECF_Sigma-70_Domain"/>
</dbReference>
<dbReference type="Pfam" id="PF08281">
    <property type="entry name" value="Sigma70_r4_2"/>
    <property type="match status" value="1"/>
</dbReference>
<dbReference type="InterPro" id="IPR000838">
    <property type="entry name" value="RNA_pol_sigma70_ECF_CS"/>
</dbReference>
<dbReference type="Pfam" id="PF04542">
    <property type="entry name" value="Sigma70_r2"/>
    <property type="match status" value="1"/>
</dbReference>
<feature type="domain" description="RNA polymerase sigma-70 region 2" evidence="7">
    <location>
        <begin position="61"/>
        <end position="124"/>
    </location>
</feature>
<evidence type="ECO:0000256" key="6">
    <source>
        <dbReference type="RuleBase" id="RU000716"/>
    </source>
</evidence>
<dbReference type="NCBIfam" id="TIGR02937">
    <property type="entry name" value="sigma70-ECF"/>
    <property type="match status" value="1"/>
</dbReference>
<dbReference type="PROSITE" id="PS01063">
    <property type="entry name" value="SIGMA70_ECF"/>
    <property type="match status" value="1"/>
</dbReference>
<evidence type="ECO:0000313" key="10">
    <source>
        <dbReference type="EMBL" id="NKQ58590.1"/>
    </source>
</evidence>
<comment type="subunit">
    <text evidence="2">Interacts transiently with the RNA polymerase catalytic core formed by RpoA, RpoB, RpoC and RpoZ (2 alpha, 1 beta, 1 beta' and 1 omega subunit) to form the RNA polymerase holoenzyme that can initiate transcription.</text>
</comment>
<dbReference type="NCBIfam" id="TIGR02960">
    <property type="entry name" value="SigX5"/>
    <property type="match status" value="1"/>
</dbReference>
<dbReference type="InterPro" id="IPR007627">
    <property type="entry name" value="RNA_pol_sigma70_r2"/>
</dbReference>
<dbReference type="SUPFAM" id="SSF88659">
    <property type="entry name" value="Sigma3 and sigma4 domains of RNA polymerase sigma factors"/>
    <property type="match status" value="1"/>
</dbReference>
<dbReference type="CDD" id="cd06171">
    <property type="entry name" value="Sigma70_r4"/>
    <property type="match status" value="1"/>
</dbReference>
<dbReference type="Gene3D" id="1.10.1740.10">
    <property type="match status" value="1"/>
</dbReference>
<dbReference type="SUPFAM" id="SSF88946">
    <property type="entry name" value="Sigma2 domain of RNA polymerase sigma factors"/>
    <property type="match status" value="1"/>
</dbReference>
<keyword evidence="11" id="KW-1185">Reference proteome</keyword>
<dbReference type="InterPro" id="IPR014305">
    <property type="entry name" value="RNA_pol_sigma-G_actinobac"/>
</dbReference>
<evidence type="ECO:0000259" key="7">
    <source>
        <dbReference type="Pfam" id="PF04542"/>
    </source>
</evidence>
<evidence type="ECO:0000313" key="11">
    <source>
        <dbReference type="Proteomes" id="UP000715441"/>
    </source>
</evidence>
<evidence type="ECO:0000256" key="5">
    <source>
        <dbReference type="ARBA" id="ARBA00023163"/>
    </source>
</evidence>
<sequence length="372" mass="41881">MPSTWPGPAVSSRFRRNRSPIDEFSRALWSVLPARPREMLMTMTMTERPAAGEDFLRQADPYRRELLAHCYRMLGSVHDAEDLVQETYLRAWKSYEKFEGRSSLRTWLYRIATRVCLTALETRGKRPLPTGLGQPGSQAGDELVEQTEVPWLEPMPDAMVGAESADPAAIVTSRESIRLALMAALQHLPPRQRAVLILRDVLQWRAAEVAKVLDTTTTAVNSILQRARAQLAEVTPSEDKVAEPAEAEQRELLERFVTAFERKDISAMVELFTKDAIWEMPPFVGWYRGPENIARLIDIQCPAKGPGDMHLVPISANGQPAFGLYMREGEVYVPFNMPVLTLSDEGVEHVSCFFDTTLFAKFGLPESIPVPR</sequence>
<evidence type="ECO:0000256" key="1">
    <source>
        <dbReference type="ARBA" id="ARBA00010641"/>
    </source>
</evidence>
<evidence type="ECO:0000256" key="4">
    <source>
        <dbReference type="ARBA" id="ARBA00023082"/>
    </source>
</evidence>
<dbReference type="PANTHER" id="PTHR30173">
    <property type="entry name" value="SIGMA 19 FACTOR"/>
    <property type="match status" value="1"/>
</dbReference>
<keyword evidence="3 6" id="KW-0805">Transcription regulation</keyword>
<feature type="domain" description="RNA polymerase sigma factor 70 region 4 type 2" evidence="8">
    <location>
        <begin position="179"/>
        <end position="231"/>
    </location>
</feature>
<reference evidence="10 11" key="1">
    <citation type="submission" date="2020-04" db="EMBL/GenBank/DDBJ databases">
        <title>Novel species.</title>
        <authorList>
            <person name="Teo W.F.A."/>
            <person name="Lipun K."/>
            <person name="Srisuk N."/>
            <person name="Duangmal K."/>
        </authorList>
    </citation>
    <scope>NUCLEOTIDE SEQUENCE [LARGE SCALE GENOMIC DNA]</scope>
    <source>
        <strain evidence="10 11">K13G38</strain>
    </source>
</reference>
<protein>
    <recommendedName>
        <fullName evidence="6">RNA polymerase sigma factor</fullName>
    </recommendedName>
</protein>
<dbReference type="Pfam" id="PF12680">
    <property type="entry name" value="SnoaL_2"/>
    <property type="match status" value="1"/>
</dbReference>
<dbReference type="InterPro" id="IPR032710">
    <property type="entry name" value="NTF2-like_dom_sf"/>
</dbReference>
<name>A0ABX1JFL4_9PSEU</name>
<dbReference type="InterPro" id="IPR037401">
    <property type="entry name" value="SnoaL-like"/>
</dbReference>
<dbReference type="NCBIfam" id="NF006089">
    <property type="entry name" value="PRK08241.1"/>
    <property type="match status" value="1"/>
</dbReference>
<keyword evidence="4 6" id="KW-0731">Sigma factor</keyword>
<dbReference type="SUPFAM" id="SSF54427">
    <property type="entry name" value="NTF2-like"/>
    <property type="match status" value="1"/>
</dbReference>
<dbReference type="InterPro" id="IPR013324">
    <property type="entry name" value="RNA_pol_sigma_r3/r4-like"/>
</dbReference>
<dbReference type="EMBL" id="JAAXLS010000060">
    <property type="protein sequence ID" value="NKQ58590.1"/>
    <property type="molecule type" value="Genomic_DNA"/>
</dbReference>
<evidence type="ECO:0000256" key="3">
    <source>
        <dbReference type="ARBA" id="ARBA00023015"/>
    </source>
</evidence>
<dbReference type="Gene3D" id="1.10.10.10">
    <property type="entry name" value="Winged helix-like DNA-binding domain superfamily/Winged helix DNA-binding domain"/>
    <property type="match status" value="1"/>
</dbReference>
<dbReference type="InterPro" id="IPR013325">
    <property type="entry name" value="RNA_pol_sigma_r2"/>
</dbReference>
<dbReference type="InterPro" id="IPR013249">
    <property type="entry name" value="RNA_pol_sigma70_r4_t2"/>
</dbReference>
<evidence type="ECO:0000259" key="9">
    <source>
        <dbReference type="Pfam" id="PF12680"/>
    </source>
</evidence>
<keyword evidence="5 6" id="KW-0804">Transcription</keyword>
<dbReference type="InterPro" id="IPR036388">
    <property type="entry name" value="WH-like_DNA-bd_sf"/>
</dbReference>
<proteinExistence type="inferred from homology"/>
<dbReference type="PANTHER" id="PTHR30173:SF36">
    <property type="entry name" value="ECF RNA POLYMERASE SIGMA FACTOR SIGJ"/>
    <property type="match status" value="1"/>
</dbReference>
<comment type="similarity">
    <text evidence="1 6">Belongs to the sigma-70 factor family. ECF subfamily.</text>
</comment>
<dbReference type="Proteomes" id="UP000715441">
    <property type="component" value="Unassembled WGS sequence"/>
</dbReference>
<gene>
    <name evidence="10" type="ORF">HFP15_37670</name>
</gene>
<organism evidence="10 11">
    <name type="scientific">Amycolatopsis acididurans</name>
    <dbReference type="NCBI Taxonomy" id="2724524"/>
    <lineage>
        <taxon>Bacteria</taxon>
        <taxon>Bacillati</taxon>
        <taxon>Actinomycetota</taxon>
        <taxon>Actinomycetes</taxon>
        <taxon>Pseudonocardiales</taxon>
        <taxon>Pseudonocardiaceae</taxon>
        <taxon>Amycolatopsis</taxon>
    </lineage>
</organism>
<accession>A0ABX1JFL4</accession>
<evidence type="ECO:0000256" key="2">
    <source>
        <dbReference type="ARBA" id="ARBA00011344"/>
    </source>
</evidence>
<evidence type="ECO:0000259" key="8">
    <source>
        <dbReference type="Pfam" id="PF08281"/>
    </source>
</evidence>
<dbReference type="Gene3D" id="3.10.450.50">
    <property type="match status" value="1"/>
</dbReference>
<dbReference type="InterPro" id="IPR014284">
    <property type="entry name" value="RNA_pol_sigma-70_dom"/>
</dbReference>
<keyword evidence="6" id="KW-0238">DNA-binding</keyword>
<comment type="caution">
    <text evidence="10">The sequence shown here is derived from an EMBL/GenBank/DDBJ whole genome shotgun (WGS) entry which is preliminary data.</text>
</comment>